<feature type="compositionally biased region" description="Basic and acidic residues" evidence="4">
    <location>
        <begin position="1"/>
        <end position="10"/>
    </location>
</feature>
<reference evidence="6" key="1">
    <citation type="submission" date="2016-04" db="EMBL/GenBank/DDBJ databases">
        <authorList>
            <person name="Evans L.H."/>
            <person name="Alamgir A."/>
            <person name="Owens N."/>
            <person name="Weber N.D."/>
            <person name="Virtaneva K."/>
            <person name="Barbian K."/>
            <person name="Babar A."/>
            <person name="Rosenke K."/>
        </authorList>
    </citation>
    <scope>NUCLEOTIDE SEQUENCE</scope>
    <source>
        <strain evidence="6">86</strain>
    </source>
</reference>
<dbReference type="GO" id="GO:0003700">
    <property type="term" value="F:DNA-binding transcription factor activity"/>
    <property type="evidence" value="ECO:0007669"/>
    <property type="project" value="InterPro"/>
</dbReference>
<keyword evidence="2" id="KW-0238">DNA-binding</keyword>
<evidence type="ECO:0000256" key="1">
    <source>
        <dbReference type="ARBA" id="ARBA00023015"/>
    </source>
</evidence>
<feature type="domain" description="HTH gntR-type" evidence="5">
    <location>
        <begin position="24"/>
        <end position="92"/>
    </location>
</feature>
<dbReference type="InterPro" id="IPR036390">
    <property type="entry name" value="WH_DNA-bd_sf"/>
</dbReference>
<organism evidence="6">
    <name type="scientific">uncultured Alphaproteobacteria bacterium</name>
    <dbReference type="NCBI Taxonomy" id="91750"/>
    <lineage>
        <taxon>Bacteria</taxon>
        <taxon>Pseudomonadati</taxon>
        <taxon>Pseudomonadota</taxon>
        <taxon>Alphaproteobacteria</taxon>
        <taxon>environmental samples</taxon>
    </lineage>
</organism>
<accession>A0A212K6K2</accession>
<dbReference type="GO" id="GO:0003677">
    <property type="term" value="F:DNA binding"/>
    <property type="evidence" value="ECO:0007669"/>
    <property type="project" value="UniProtKB-KW"/>
</dbReference>
<dbReference type="CDD" id="cd07377">
    <property type="entry name" value="WHTH_GntR"/>
    <property type="match status" value="1"/>
</dbReference>
<name>A0A212K6K2_9PROT</name>
<protein>
    <submittedName>
        <fullName evidence="6">Transcriptional regulator</fullName>
    </submittedName>
</protein>
<dbReference type="InterPro" id="IPR011711">
    <property type="entry name" value="GntR_C"/>
</dbReference>
<gene>
    <name evidence="6" type="ORF">KL86APRO_12219</name>
</gene>
<evidence type="ECO:0000259" key="5">
    <source>
        <dbReference type="PROSITE" id="PS50949"/>
    </source>
</evidence>
<dbReference type="PROSITE" id="PS50949">
    <property type="entry name" value="HTH_GNTR"/>
    <property type="match status" value="1"/>
</dbReference>
<dbReference type="InterPro" id="IPR000524">
    <property type="entry name" value="Tscrpt_reg_HTH_GntR"/>
</dbReference>
<dbReference type="SUPFAM" id="SSF46785">
    <property type="entry name" value="Winged helix' DNA-binding domain"/>
    <property type="match status" value="1"/>
</dbReference>
<evidence type="ECO:0000256" key="4">
    <source>
        <dbReference type="SAM" id="MobiDB-lite"/>
    </source>
</evidence>
<dbReference type="InterPro" id="IPR008920">
    <property type="entry name" value="TF_FadR/GntR_C"/>
</dbReference>
<proteinExistence type="predicted"/>
<dbReference type="PRINTS" id="PR00035">
    <property type="entry name" value="HTHGNTR"/>
</dbReference>
<keyword evidence="3" id="KW-0804">Transcription</keyword>
<dbReference type="Gene3D" id="1.10.10.10">
    <property type="entry name" value="Winged helix-like DNA-binding domain superfamily/Winged helix DNA-binding domain"/>
    <property type="match status" value="1"/>
</dbReference>
<dbReference type="Pfam" id="PF00392">
    <property type="entry name" value="GntR"/>
    <property type="match status" value="1"/>
</dbReference>
<dbReference type="SUPFAM" id="SSF48008">
    <property type="entry name" value="GntR ligand-binding domain-like"/>
    <property type="match status" value="1"/>
</dbReference>
<dbReference type="SMART" id="SM00345">
    <property type="entry name" value="HTH_GNTR"/>
    <property type="match status" value="1"/>
</dbReference>
<dbReference type="PANTHER" id="PTHR43537:SF5">
    <property type="entry name" value="UXU OPERON TRANSCRIPTIONAL REGULATOR"/>
    <property type="match status" value="1"/>
</dbReference>
<evidence type="ECO:0000256" key="2">
    <source>
        <dbReference type="ARBA" id="ARBA00023125"/>
    </source>
</evidence>
<dbReference type="EMBL" id="FLUO01000001">
    <property type="protein sequence ID" value="SBW07247.1"/>
    <property type="molecule type" value="Genomic_DNA"/>
</dbReference>
<dbReference type="Gene3D" id="1.20.120.530">
    <property type="entry name" value="GntR ligand-binding domain-like"/>
    <property type="match status" value="1"/>
</dbReference>
<keyword evidence="1" id="KW-0805">Transcription regulation</keyword>
<dbReference type="InterPro" id="IPR036388">
    <property type="entry name" value="WH-like_DNA-bd_sf"/>
</dbReference>
<evidence type="ECO:0000256" key="3">
    <source>
        <dbReference type="ARBA" id="ARBA00023163"/>
    </source>
</evidence>
<evidence type="ECO:0000313" key="6">
    <source>
        <dbReference type="EMBL" id="SBW07247.1"/>
    </source>
</evidence>
<dbReference type="AlphaFoldDB" id="A0A212K6K2"/>
<sequence length="253" mass="28210">MDEEFSRAEPEVEAESSAERPPRSPLVRKVYQRLLAQITAGDYRHNQRLPGEYELAAQFGVSRPVVREALGHLREEGLIYSRQGAGSFVSARGREGGVLSYAPVETIADIQRCYEFRLSIEPDYARNAALRRNDAALTTMATSLDLLRDATLGHTHRSDADFAFHVAIAEAANNHYYISTMLALKDQIGVVMKFHGAALLGPQYRLEGVLAEHQAIYAAIRDRDAERAASLMRAHLEGSRDRVFEGRLLDLSL</sequence>
<dbReference type="SMART" id="SM00895">
    <property type="entry name" value="FCD"/>
    <property type="match status" value="1"/>
</dbReference>
<dbReference type="PANTHER" id="PTHR43537">
    <property type="entry name" value="TRANSCRIPTIONAL REGULATOR, GNTR FAMILY"/>
    <property type="match status" value="1"/>
</dbReference>
<feature type="region of interest" description="Disordered" evidence="4">
    <location>
        <begin position="1"/>
        <end position="23"/>
    </location>
</feature>
<dbReference type="Pfam" id="PF07729">
    <property type="entry name" value="FCD"/>
    <property type="match status" value="1"/>
</dbReference>